<evidence type="ECO:0000256" key="3">
    <source>
        <dbReference type="ARBA" id="ARBA00022896"/>
    </source>
</evidence>
<keyword evidence="3" id="KW-0847">Vitamin C</keyword>
<feature type="domain" description="Fe2OG dioxygenase" evidence="7">
    <location>
        <begin position="169"/>
        <end position="278"/>
    </location>
</feature>
<name>A0ABV3G2P1_9NOCA</name>
<dbReference type="PANTHER" id="PTHR10869">
    <property type="entry name" value="PROLYL 4-HYDROXYLASE ALPHA SUBUNIT"/>
    <property type="match status" value="1"/>
</dbReference>
<dbReference type="Proteomes" id="UP001551695">
    <property type="component" value="Unassembled WGS sequence"/>
</dbReference>
<dbReference type="PROSITE" id="PS51471">
    <property type="entry name" value="FE2OG_OXY"/>
    <property type="match status" value="1"/>
</dbReference>
<dbReference type="SMART" id="SM00702">
    <property type="entry name" value="P4Hc"/>
    <property type="match status" value="1"/>
</dbReference>
<dbReference type="InterPro" id="IPR044862">
    <property type="entry name" value="Pro_4_hyd_alph_FE2OG_OXY"/>
</dbReference>
<dbReference type="EMBL" id="JBFAKC010000018">
    <property type="protein sequence ID" value="MEV0711957.1"/>
    <property type="molecule type" value="Genomic_DNA"/>
</dbReference>
<keyword evidence="6" id="KW-0408">Iron</keyword>
<dbReference type="InterPro" id="IPR006620">
    <property type="entry name" value="Pro_4_hyd_alph"/>
</dbReference>
<reference evidence="8 9" key="1">
    <citation type="submission" date="2024-06" db="EMBL/GenBank/DDBJ databases">
        <title>The Natural Products Discovery Center: Release of the First 8490 Sequenced Strains for Exploring Actinobacteria Biosynthetic Diversity.</title>
        <authorList>
            <person name="Kalkreuter E."/>
            <person name="Kautsar S.A."/>
            <person name="Yang D."/>
            <person name="Bader C.D."/>
            <person name="Teijaro C.N."/>
            <person name="Fluegel L."/>
            <person name="Davis C.M."/>
            <person name="Simpson J.R."/>
            <person name="Lauterbach L."/>
            <person name="Steele A.D."/>
            <person name="Gui C."/>
            <person name="Meng S."/>
            <person name="Li G."/>
            <person name="Viehrig K."/>
            <person name="Ye F."/>
            <person name="Su P."/>
            <person name="Kiefer A.F."/>
            <person name="Nichols A."/>
            <person name="Cepeda A.J."/>
            <person name="Yan W."/>
            <person name="Fan B."/>
            <person name="Jiang Y."/>
            <person name="Adhikari A."/>
            <person name="Zheng C.-J."/>
            <person name="Schuster L."/>
            <person name="Cowan T.M."/>
            <person name="Smanski M.J."/>
            <person name="Chevrette M.G."/>
            <person name="De Carvalho L.P.S."/>
            <person name="Shen B."/>
        </authorList>
    </citation>
    <scope>NUCLEOTIDE SEQUENCE [LARGE SCALE GENOMIC DNA]</scope>
    <source>
        <strain evidence="8 9">NPDC050403</strain>
    </source>
</reference>
<evidence type="ECO:0000256" key="5">
    <source>
        <dbReference type="ARBA" id="ARBA00023002"/>
    </source>
</evidence>
<dbReference type="InterPro" id="IPR005123">
    <property type="entry name" value="Oxoglu/Fe-dep_dioxygenase_dom"/>
</dbReference>
<evidence type="ECO:0000313" key="9">
    <source>
        <dbReference type="Proteomes" id="UP001551695"/>
    </source>
</evidence>
<dbReference type="Gene3D" id="2.60.120.620">
    <property type="entry name" value="q2cbj1_9rhob like domain"/>
    <property type="match status" value="1"/>
</dbReference>
<dbReference type="RefSeq" id="WP_355086868.1">
    <property type="nucleotide sequence ID" value="NZ_JBEXKW010000027.1"/>
</dbReference>
<evidence type="ECO:0000256" key="6">
    <source>
        <dbReference type="ARBA" id="ARBA00023004"/>
    </source>
</evidence>
<comment type="caution">
    <text evidence="8">The sequence shown here is derived from an EMBL/GenBank/DDBJ whole genome shotgun (WGS) entry which is preliminary data.</text>
</comment>
<keyword evidence="5" id="KW-0560">Oxidoreductase</keyword>
<sequence>MVVKLDSDWRNWLAENVDRGCRVETIVSAMVGAGFEETAADSAVKRALGGETARPIAPEPNPEYVYDECPVSSDNIIHAHDRDVRVLTRVRRPQVVLFGDVLSADECDRMVERSRHRLKRSTTVNGATGADETIANRTSEGTVFARGEDEFIDRLDRRTSALMNSPLDHGEGLQILRYGVGGEYRPHFDYFPPEDPGSWQHVATAGQRVSTLIVYLNEVEAGGATAFPEAGLSVTPKKGDALYFRYRNGVGQLDPLTRHCGEPVIAGEKWIMTKWMRLRAF</sequence>
<dbReference type="Pfam" id="PF13640">
    <property type="entry name" value="2OG-FeII_Oxy_3"/>
    <property type="match status" value="1"/>
</dbReference>
<keyword evidence="4" id="KW-0223">Dioxygenase</keyword>
<comment type="cofactor">
    <cofactor evidence="1">
        <name>L-ascorbate</name>
        <dbReference type="ChEBI" id="CHEBI:38290"/>
    </cofactor>
</comment>
<keyword evidence="9" id="KW-1185">Reference proteome</keyword>
<evidence type="ECO:0000259" key="7">
    <source>
        <dbReference type="PROSITE" id="PS51471"/>
    </source>
</evidence>
<protein>
    <submittedName>
        <fullName evidence="8">2OG-Fe(II) oxygenase</fullName>
    </submittedName>
</protein>
<evidence type="ECO:0000256" key="2">
    <source>
        <dbReference type="ARBA" id="ARBA00022723"/>
    </source>
</evidence>
<evidence type="ECO:0000313" key="8">
    <source>
        <dbReference type="EMBL" id="MEV0711957.1"/>
    </source>
</evidence>
<evidence type="ECO:0000256" key="1">
    <source>
        <dbReference type="ARBA" id="ARBA00001961"/>
    </source>
</evidence>
<organism evidence="8 9">
    <name type="scientific">Nocardia aurea</name>
    <dbReference type="NCBI Taxonomy" id="2144174"/>
    <lineage>
        <taxon>Bacteria</taxon>
        <taxon>Bacillati</taxon>
        <taxon>Actinomycetota</taxon>
        <taxon>Actinomycetes</taxon>
        <taxon>Mycobacteriales</taxon>
        <taxon>Nocardiaceae</taxon>
        <taxon>Nocardia</taxon>
    </lineage>
</organism>
<accession>A0ABV3G2P1</accession>
<evidence type="ECO:0000256" key="4">
    <source>
        <dbReference type="ARBA" id="ARBA00022964"/>
    </source>
</evidence>
<gene>
    <name evidence="8" type="ORF">AB0I48_30800</name>
</gene>
<dbReference type="PANTHER" id="PTHR10869:SF246">
    <property type="entry name" value="TRANSMEMBRANE PROLYL 4-HYDROXYLASE"/>
    <property type="match status" value="1"/>
</dbReference>
<keyword evidence="2" id="KW-0479">Metal-binding</keyword>
<proteinExistence type="predicted"/>
<dbReference type="InterPro" id="IPR045054">
    <property type="entry name" value="P4HA-like"/>
</dbReference>